<reference evidence="1" key="1">
    <citation type="journal article" date="2023" name="GigaByte">
        <title>Genome assembly of the bearded iris, Iris pallida Lam.</title>
        <authorList>
            <person name="Bruccoleri R.E."/>
            <person name="Oakeley E.J."/>
            <person name="Faust A.M.E."/>
            <person name="Altorfer M."/>
            <person name="Dessus-Babus S."/>
            <person name="Burckhardt D."/>
            <person name="Oertli M."/>
            <person name="Naumann U."/>
            <person name="Petersen F."/>
            <person name="Wong J."/>
        </authorList>
    </citation>
    <scope>NUCLEOTIDE SEQUENCE</scope>
    <source>
        <strain evidence="1">GSM-AAB239-AS_SAM_17_03QT</strain>
    </source>
</reference>
<accession>A0AAX6E271</accession>
<dbReference type="EMBL" id="JANAVB010040419">
    <property type="protein sequence ID" value="KAJ6798060.1"/>
    <property type="molecule type" value="Genomic_DNA"/>
</dbReference>
<name>A0AAX6E271_IRIPA</name>
<protein>
    <submittedName>
        <fullName evidence="1">Leucine-rich repeat extensin-like protein 3</fullName>
    </submittedName>
</protein>
<organism evidence="1 2">
    <name type="scientific">Iris pallida</name>
    <name type="common">Sweet iris</name>
    <dbReference type="NCBI Taxonomy" id="29817"/>
    <lineage>
        <taxon>Eukaryota</taxon>
        <taxon>Viridiplantae</taxon>
        <taxon>Streptophyta</taxon>
        <taxon>Embryophyta</taxon>
        <taxon>Tracheophyta</taxon>
        <taxon>Spermatophyta</taxon>
        <taxon>Magnoliopsida</taxon>
        <taxon>Liliopsida</taxon>
        <taxon>Asparagales</taxon>
        <taxon>Iridaceae</taxon>
        <taxon>Iridoideae</taxon>
        <taxon>Irideae</taxon>
        <taxon>Iris</taxon>
    </lineage>
</organism>
<gene>
    <name evidence="1" type="ORF">M6B38_212960</name>
</gene>
<dbReference type="Proteomes" id="UP001140949">
    <property type="component" value="Unassembled WGS sequence"/>
</dbReference>
<evidence type="ECO:0000313" key="1">
    <source>
        <dbReference type="EMBL" id="KAJ6798060.1"/>
    </source>
</evidence>
<dbReference type="AlphaFoldDB" id="A0AAX6E271"/>
<sequence>MGRDRSAPGSGDGGICRLGIARRAQDRRLQAARAAMLIYCVVARVAEGSTDSGSSAQGRGRCARLIVDGRSRVSSLSPRRPTMNLGSDLRCKGGLTSWRRSRKLGLRFAAPEAIGVKSSWVRICVNFLYLTSIQKLDTGFCTGVRIGWRARMQTRTRTSGHEFYYWLWV</sequence>
<keyword evidence="2" id="KW-1185">Reference proteome</keyword>
<proteinExistence type="predicted"/>
<comment type="caution">
    <text evidence="1">The sequence shown here is derived from an EMBL/GenBank/DDBJ whole genome shotgun (WGS) entry which is preliminary data.</text>
</comment>
<reference evidence="1" key="2">
    <citation type="submission" date="2023-04" db="EMBL/GenBank/DDBJ databases">
        <authorList>
            <person name="Bruccoleri R.E."/>
            <person name="Oakeley E.J."/>
            <person name="Faust A.-M."/>
            <person name="Dessus-Babus S."/>
            <person name="Altorfer M."/>
            <person name="Burckhardt D."/>
            <person name="Oertli M."/>
            <person name="Naumann U."/>
            <person name="Petersen F."/>
            <person name="Wong J."/>
        </authorList>
    </citation>
    <scope>NUCLEOTIDE SEQUENCE</scope>
    <source>
        <strain evidence="1">GSM-AAB239-AS_SAM_17_03QT</strain>
        <tissue evidence="1">Leaf</tissue>
    </source>
</reference>
<evidence type="ECO:0000313" key="2">
    <source>
        <dbReference type="Proteomes" id="UP001140949"/>
    </source>
</evidence>